<keyword evidence="4" id="KW-0804">Transcription</keyword>
<evidence type="ECO:0000313" key="7">
    <source>
        <dbReference type="EMBL" id="MBO8466710.1"/>
    </source>
</evidence>
<keyword evidence="3" id="KW-0731">Sigma factor</keyword>
<evidence type="ECO:0000256" key="1">
    <source>
        <dbReference type="ARBA" id="ARBA00010641"/>
    </source>
</evidence>
<feature type="domain" description="RNA polymerase sigma-70 region 2" evidence="5">
    <location>
        <begin position="28"/>
        <end position="93"/>
    </location>
</feature>
<dbReference type="InterPro" id="IPR007627">
    <property type="entry name" value="RNA_pol_sigma70_r2"/>
</dbReference>
<name>A0A9D9I6Q9_9BACT</name>
<dbReference type="InterPro" id="IPR014284">
    <property type="entry name" value="RNA_pol_sigma-70_dom"/>
</dbReference>
<evidence type="ECO:0000259" key="5">
    <source>
        <dbReference type="Pfam" id="PF04542"/>
    </source>
</evidence>
<dbReference type="InterPro" id="IPR013324">
    <property type="entry name" value="RNA_pol_sigma_r3/r4-like"/>
</dbReference>
<dbReference type="InterPro" id="IPR039425">
    <property type="entry name" value="RNA_pol_sigma-70-like"/>
</dbReference>
<evidence type="ECO:0000259" key="6">
    <source>
        <dbReference type="Pfam" id="PF08281"/>
    </source>
</evidence>
<dbReference type="NCBIfam" id="TIGR02985">
    <property type="entry name" value="Sig70_bacteroi1"/>
    <property type="match status" value="1"/>
</dbReference>
<reference evidence="7" key="1">
    <citation type="submission" date="2020-10" db="EMBL/GenBank/DDBJ databases">
        <authorList>
            <person name="Gilroy R."/>
        </authorList>
    </citation>
    <scope>NUCLEOTIDE SEQUENCE</scope>
    <source>
        <strain evidence="7">B1-15692</strain>
    </source>
</reference>
<gene>
    <name evidence="7" type="ORF">IAB99_02970</name>
</gene>
<dbReference type="InterPro" id="IPR013325">
    <property type="entry name" value="RNA_pol_sigma_r2"/>
</dbReference>
<dbReference type="Gene3D" id="1.10.1740.10">
    <property type="match status" value="1"/>
</dbReference>
<organism evidence="7 8">
    <name type="scientific">Candidatus Cryptobacteroides faecipullorum</name>
    <dbReference type="NCBI Taxonomy" id="2840764"/>
    <lineage>
        <taxon>Bacteria</taxon>
        <taxon>Pseudomonadati</taxon>
        <taxon>Bacteroidota</taxon>
        <taxon>Bacteroidia</taxon>
        <taxon>Bacteroidales</taxon>
        <taxon>Candidatus Cryptobacteroides</taxon>
    </lineage>
</organism>
<evidence type="ECO:0000313" key="8">
    <source>
        <dbReference type="Proteomes" id="UP000823660"/>
    </source>
</evidence>
<dbReference type="AlphaFoldDB" id="A0A9D9I6Q9"/>
<dbReference type="Pfam" id="PF04542">
    <property type="entry name" value="Sigma70_r2"/>
    <property type="match status" value="1"/>
</dbReference>
<evidence type="ECO:0000256" key="2">
    <source>
        <dbReference type="ARBA" id="ARBA00023015"/>
    </source>
</evidence>
<dbReference type="NCBIfam" id="TIGR02937">
    <property type="entry name" value="sigma70-ECF"/>
    <property type="match status" value="1"/>
</dbReference>
<proteinExistence type="inferred from homology"/>
<dbReference type="PANTHER" id="PTHR43133">
    <property type="entry name" value="RNA POLYMERASE ECF-TYPE SIGMA FACTO"/>
    <property type="match status" value="1"/>
</dbReference>
<sequence length="184" mass="21135">MDLSGISEKDLLGKLVSDAEGKPAFTVLYAKYAPKCRMFVRAMTKDPSAAEDITHDIFVKIWLKRELVSKADSFSSYLFRMVRNAVLDHYESNAIKRRYATRQRMAGEEFRELVEEKVNLDDLELIIFKTVSGMPDQRRRIFSLSRYHGMENKDIATLCGLNIRTVENHITNALADIRLALSEI</sequence>
<feature type="domain" description="RNA polymerase sigma factor 70 region 4 type 2" evidence="6">
    <location>
        <begin position="130"/>
        <end position="176"/>
    </location>
</feature>
<dbReference type="EMBL" id="JADIMH010000015">
    <property type="protein sequence ID" value="MBO8466710.1"/>
    <property type="molecule type" value="Genomic_DNA"/>
</dbReference>
<dbReference type="InterPro" id="IPR036388">
    <property type="entry name" value="WH-like_DNA-bd_sf"/>
</dbReference>
<accession>A0A9D9I6Q9</accession>
<evidence type="ECO:0000256" key="4">
    <source>
        <dbReference type="ARBA" id="ARBA00023163"/>
    </source>
</evidence>
<dbReference type="InterPro" id="IPR013249">
    <property type="entry name" value="RNA_pol_sigma70_r4_t2"/>
</dbReference>
<dbReference type="SUPFAM" id="SSF88659">
    <property type="entry name" value="Sigma3 and sigma4 domains of RNA polymerase sigma factors"/>
    <property type="match status" value="1"/>
</dbReference>
<dbReference type="PANTHER" id="PTHR43133:SF46">
    <property type="entry name" value="RNA POLYMERASE SIGMA-70 FACTOR ECF SUBFAMILY"/>
    <property type="match status" value="1"/>
</dbReference>
<dbReference type="Pfam" id="PF08281">
    <property type="entry name" value="Sigma70_r4_2"/>
    <property type="match status" value="1"/>
</dbReference>
<dbReference type="SUPFAM" id="SSF88946">
    <property type="entry name" value="Sigma2 domain of RNA polymerase sigma factors"/>
    <property type="match status" value="1"/>
</dbReference>
<dbReference type="GO" id="GO:0003677">
    <property type="term" value="F:DNA binding"/>
    <property type="evidence" value="ECO:0007669"/>
    <property type="project" value="InterPro"/>
</dbReference>
<keyword evidence="2" id="KW-0805">Transcription regulation</keyword>
<reference evidence="7" key="2">
    <citation type="journal article" date="2021" name="PeerJ">
        <title>Extensive microbial diversity within the chicken gut microbiome revealed by metagenomics and culture.</title>
        <authorList>
            <person name="Gilroy R."/>
            <person name="Ravi A."/>
            <person name="Getino M."/>
            <person name="Pursley I."/>
            <person name="Horton D.L."/>
            <person name="Alikhan N.F."/>
            <person name="Baker D."/>
            <person name="Gharbi K."/>
            <person name="Hall N."/>
            <person name="Watson M."/>
            <person name="Adriaenssens E.M."/>
            <person name="Foster-Nyarko E."/>
            <person name="Jarju S."/>
            <person name="Secka A."/>
            <person name="Antonio M."/>
            <person name="Oren A."/>
            <person name="Chaudhuri R.R."/>
            <person name="La Ragione R."/>
            <person name="Hildebrand F."/>
            <person name="Pallen M.J."/>
        </authorList>
    </citation>
    <scope>NUCLEOTIDE SEQUENCE</scope>
    <source>
        <strain evidence="7">B1-15692</strain>
    </source>
</reference>
<dbReference type="Gene3D" id="1.10.10.10">
    <property type="entry name" value="Winged helix-like DNA-binding domain superfamily/Winged helix DNA-binding domain"/>
    <property type="match status" value="1"/>
</dbReference>
<dbReference type="GO" id="GO:0016987">
    <property type="term" value="F:sigma factor activity"/>
    <property type="evidence" value="ECO:0007669"/>
    <property type="project" value="UniProtKB-KW"/>
</dbReference>
<dbReference type="InterPro" id="IPR014327">
    <property type="entry name" value="RNA_pol_sigma70_bacteroid"/>
</dbReference>
<evidence type="ECO:0000256" key="3">
    <source>
        <dbReference type="ARBA" id="ARBA00023082"/>
    </source>
</evidence>
<dbReference type="GO" id="GO:0006352">
    <property type="term" value="P:DNA-templated transcription initiation"/>
    <property type="evidence" value="ECO:0007669"/>
    <property type="project" value="InterPro"/>
</dbReference>
<comment type="similarity">
    <text evidence="1">Belongs to the sigma-70 factor family. ECF subfamily.</text>
</comment>
<comment type="caution">
    <text evidence="7">The sequence shown here is derived from an EMBL/GenBank/DDBJ whole genome shotgun (WGS) entry which is preliminary data.</text>
</comment>
<dbReference type="Proteomes" id="UP000823660">
    <property type="component" value="Unassembled WGS sequence"/>
</dbReference>
<protein>
    <submittedName>
        <fullName evidence="7">RNA polymerase sigma-70 factor</fullName>
    </submittedName>
</protein>